<name>A0A0M3HNE4_ASCLU</name>
<dbReference type="InterPro" id="IPR001806">
    <property type="entry name" value="Small_GTPase"/>
</dbReference>
<dbReference type="PANTHER" id="PTHR47978">
    <property type="match status" value="1"/>
</dbReference>
<proteinExistence type="inferred from homology"/>
<protein>
    <submittedName>
        <fullName evidence="4">Rab-like protein</fullName>
    </submittedName>
</protein>
<accession>A0A0M3HNE4</accession>
<dbReference type="Pfam" id="PF00071">
    <property type="entry name" value="Ras"/>
    <property type="match status" value="1"/>
</dbReference>
<dbReference type="AlphaFoldDB" id="A0A0M3HNE4"/>
<dbReference type="Gene3D" id="3.40.50.300">
    <property type="entry name" value="P-loop containing nucleotide triphosphate hydrolases"/>
    <property type="match status" value="1"/>
</dbReference>
<keyword evidence="3" id="KW-1185">Reference proteome</keyword>
<keyword evidence="2" id="KW-0547">Nucleotide-binding</keyword>
<dbReference type="GO" id="GO:0005525">
    <property type="term" value="F:GTP binding"/>
    <property type="evidence" value="ECO:0007669"/>
    <property type="project" value="InterPro"/>
</dbReference>
<sequence length="182" mass="20798">MTNGERMVKMILLEDFYGEMHRRTSGFIWCDVFVLQTQGVDVFEKRFTMGDRYVDVLLVDTSGHQLYSWLVDRICDTDGIFVFCFDSTDKQSFDALESIVNNTTVKTGVVVGCKWDLSMRQVIPLDIAQQFAAHNNMQFISTSTLKEAISTTEKCANNKSVEKNMMAKFCDDTESICVFDEL</sequence>
<evidence type="ECO:0000256" key="2">
    <source>
        <dbReference type="ARBA" id="ARBA00022741"/>
    </source>
</evidence>
<comment type="similarity">
    <text evidence="1">Belongs to the small GTPase superfamily. Rab family.</text>
</comment>
<evidence type="ECO:0000313" key="4">
    <source>
        <dbReference type="WBParaSite" id="ALUE_0000319301-mRNA-1"/>
    </source>
</evidence>
<reference evidence="4" key="1">
    <citation type="submission" date="2017-02" db="UniProtKB">
        <authorList>
            <consortium name="WormBaseParasite"/>
        </authorList>
    </citation>
    <scope>IDENTIFICATION</scope>
</reference>
<organism evidence="3 4">
    <name type="scientific">Ascaris lumbricoides</name>
    <name type="common">Giant roundworm</name>
    <dbReference type="NCBI Taxonomy" id="6252"/>
    <lineage>
        <taxon>Eukaryota</taxon>
        <taxon>Metazoa</taxon>
        <taxon>Ecdysozoa</taxon>
        <taxon>Nematoda</taxon>
        <taxon>Chromadorea</taxon>
        <taxon>Rhabditida</taxon>
        <taxon>Spirurina</taxon>
        <taxon>Ascaridomorpha</taxon>
        <taxon>Ascaridoidea</taxon>
        <taxon>Ascarididae</taxon>
        <taxon>Ascaris</taxon>
    </lineage>
</organism>
<evidence type="ECO:0000313" key="3">
    <source>
        <dbReference type="Proteomes" id="UP000036681"/>
    </source>
</evidence>
<dbReference type="Proteomes" id="UP000036681">
    <property type="component" value="Unplaced"/>
</dbReference>
<dbReference type="InterPro" id="IPR027417">
    <property type="entry name" value="P-loop_NTPase"/>
</dbReference>
<dbReference type="WBParaSite" id="ALUE_0000319301-mRNA-1">
    <property type="protein sequence ID" value="ALUE_0000319301-mRNA-1"/>
    <property type="gene ID" value="ALUE_0000319301"/>
</dbReference>
<dbReference type="GO" id="GO:0003924">
    <property type="term" value="F:GTPase activity"/>
    <property type="evidence" value="ECO:0007669"/>
    <property type="project" value="InterPro"/>
</dbReference>
<evidence type="ECO:0000256" key="1">
    <source>
        <dbReference type="ARBA" id="ARBA00006270"/>
    </source>
</evidence>
<dbReference type="SUPFAM" id="SSF52540">
    <property type="entry name" value="P-loop containing nucleoside triphosphate hydrolases"/>
    <property type="match status" value="1"/>
</dbReference>